<dbReference type="PANTHER" id="PTHR43477">
    <property type="entry name" value="DIHYDROANTICAPSIN 7-DEHYDROGENASE"/>
    <property type="match status" value="1"/>
</dbReference>
<comment type="similarity">
    <text evidence="1">Belongs to the short-chain dehydrogenases/reductases (SDR) family.</text>
</comment>
<organism evidence="3 4">
    <name type="scientific">Marisediminicola antarctica</name>
    <dbReference type="NCBI Taxonomy" id="674079"/>
    <lineage>
        <taxon>Bacteria</taxon>
        <taxon>Bacillati</taxon>
        <taxon>Actinomycetota</taxon>
        <taxon>Actinomycetes</taxon>
        <taxon>Micrococcales</taxon>
        <taxon>Microbacteriaceae</taxon>
        <taxon>Marisediminicola</taxon>
    </lineage>
</organism>
<dbReference type="Pfam" id="PF00106">
    <property type="entry name" value="adh_short"/>
    <property type="match status" value="1"/>
</dbReference>
<dbReference type="Gene3D" id="3.40.50.720">
    <property type="entry name" value="NAD(P)-binding Rossmann-like Domain"/>
    <property type="match status" value="1"/>
</dbReference>
<name>A0A7L5AEE9_9MICO</name>
<dbReference type="RefSeq" id="WP_161885085.1">
    <property type="nucleotide sequence ID" value="NZ_CP017146.1"/>
</dbReference>
<dbReference type="InterPro" id="IPR002347">
    <property type="entry name" value="SDR_fam"/>
</dbReference>
<sequence length="221" mass="23112">MSNVTETDAAVRGVFGRTVMVAGATGEAGHAVCAALADAGANVVAVGSKMDKLAGVRAEHRFVCDLADGGAVEELVRAVHHEVGSVDGLIHLVGGWRSGHADRDWVWLEERVMTTLRHTSAALRNDLGASEAGRLAIVSSTAVDKPTWGNANYATLKGAAETWVASIASAWAKPGNSAAVSFVVKALGDEEGFTPVEMLAERVVSLWDAPAFVLNGQRIRL</sequence>
<reference evidence="3 4" key="1">
    <citation type="submission" date="2016-09" db="EMBL/GenBank/DDBJ databases">
        <title>Complete genome sequence of microbes from the polar regions.</title>
        <authorList>
            <person name="Liao L."/>
            <person name="Chen B."/>
        </authorList>
    </citation>
    <scope>NUCLEOTIDE SEQUENCE [LARGE SCALE GENOMIC DNA]</scope>
    <source>
        <strain evidence="3 4">ZS314</strain>
    </source>
</reference>
<keyword evidence="2" id="KW-0560">Oxidoreductase</keyword>
<dbReference type="InterPro" id="IPR051122">
    <property type="entry name" value="SDR_DHRS6-like"/>
</dbReference>
<dbReference type="EMBL" id="CP017146">
    <property type="protein sequence ID" value="QHO68728.1"/>
    <property type="molecule type" value="Genomic_DNA"/>
</dbReference>
<proteinExistence type="inferred from homology"/>
<evidence type="ECO:0008006" key="5">
    <source>
        <dbReference type="Google" id="ProtNLM"/>
    </source>
</evidence>
<accession>A0A7L5AEE9</accession>
<dbReference type="SUPFAM" id="SSF51735">
    <property type="entry name" value="NAD(P)-binding Rossmann-fold domains"/>
    <property type="match status" value="1"/>
</dbReference>
<keyword evidence="4" id="KW-1185">Reference proteome</keyword>
<protein>
    <recommendedName>
        <fullName evidence="5">Alcohol dehydrogenase</fullName>
    </recommendedName>
</protein>
<evidence type="ECO:0000313" key="3">
    <source>
        <dbReference type="EMBL" id="QHO68728.1"/>
    </source>
</evidence>
<dbReference type="CDD" id="cd05233">
    <property type="entry name" value="SDR_c"/>
    <property type="match status" value="1"/>
</dbReference>
<dbReference type="GO" id="GO:0016491">
    <property type="term" value="F:oxidoreductase activity"/>
    <property type="evidence" value="ECO:0007669"/>
    <property type="project" value="UniProtKB-KW"/>
</dbReference>
<dbReference type="PANTHER" id="PTHR43477:SF1">
    <property type="entry name" value="DIHYDROANTICAPSIN 7-DEHYDROGENASE"/>
    <property type="match status" value="1"/>
</dbReference>
<dbReference type="AlphaFoldDB" id="A0A7L5AEE9"/>
<dbReference type="Proteomes" id="UP000464507">
    <property type="component" value="Chromosome"/>
</dbReference>
<dbReference type="KEGG" id="mant:BHD05_02825"/>
<evidence type="ECO:0000256" key="2">
    <source>
        <dbReference type="ARBA" id="ARBA00023002"/>
    </source>
</evidence>
<dbReference type="OrthoDB" id="4773823at2"/>
<gene>
    <name evidence="3" type="ORF">BHD05_02825</name>
</gene>
<evidence type="ECO:0000256" key="1">
    <source>
        <dbReference type="ARBA" id="ARBA00006484"/>
    </source>
</evidence>
<dbReference type="InterPro" id="IPR036291">
    <property type="entry name" value="NAD(P)-bd_dom_sf"/>
</dbReference>
<evidence type="ECO:0000313" key="4">
    <source>
        <dbReference type="Proteomes" id="UP000464507"/>
    </source>
</evidence>